<dbReference type="Proteomes" id="UP000327493">
    <property type="component" value="Chromosome 2"/>
</dbReference>
<evidence type="ECO:0000313" key="15">
    <source>
        <dbReference type="Proteomes" id="UP000327493"/>
    </source>
</evidence>
<dbReference type="InterPro" id="IPR019412">
    <property type="entry name" value="IML2/TPR_39"/>
</dbReference>
<evidence type="ECO:0000256" key="7">
    <source>
        <dbReference type="ARBA" id="ARBA00022824"/>
    </source>
</evidence>
<organism evidence="14 15">
    <name type="scientific">Etheostoma spectabile</name>
    <name type="common">orangethroat darter</name>
    <dbReference type="NCBI Taxonomy" id="54343"/>
    <lineage>
        <taxon>Eukaryota</taxon>
        <taxon>Metazoa</taxon>
        <taxon>Chordata</taxon>
        <taxon>Craniata</taxon>
        <taxon>Vertebrata</taxon>
        <taxon>Euteleostomi</taxon>
        <taxon>Actinopterygii</taxon>
        <taxon>Neopterygii</taxon>
        <taxon>Teleostei</taxon>
        <taxon>Neoteleostei</taxon>
        <taxon>Acanthomorphata</taxon>
        <taxon>Eupercaria</taxon>
        <taxon>Perciformes</taxon>
        <taxon>Percoidei</taxon>
        <taxon>Percidae</taxon>
        <taxon>Etheostomatinae</taxon>
        <taxon>Etheostoma</taxon>
    </lineage>
</organism>
<feature type="compositionally biased region" description="Gly residues" evidence="12">
    <location>
        <begin position="691"/>
        <end position="700"/>
    </location>
</feature>
<dbReference type="InterPro" id="IPR036869">
    <property type="entry name" value="J_dom_sf"/>
</dbReference>
<dbReference type="PRINTS" id="PR00625">
    <property type="entry name" value="JDOMAIN"/>
</dbReference>
<dbReference type="InterPro" id="IPR018253">
    <property type="entry name" value="DnaJ_domain_CS"/>
</dbReference>
<evidence type="ECO:0000256" key="11">
    <source>
        <dbReference type="ARBA" id="ARBA00023186"/>
    </source>
</evidence>
<dbReference type="SUPFAM" id="SSF48619">
    <property type="entry name" value="Phospholipase A2, PLA2"/>
    <property type="match status" value="1"/>
</dbReference>
<evidence type="ECO:0000256" key="5">
    <source>
        <dbReference type="ARBA" id="ARBA00022737"/>
    </source>
</evidence>
<dbReference type="PROSITE" id="PS50076">
    <property type="entry name" value="DNAJ_2"/>
    <property type="match status" value="1"/>
</dbReference>
<name>A0A5J5DMR3_9PERO</name>
<feature type="region of interest" description="Disordered" evidence="12">
    <location>
        <begin position="568"/>
        <end position="606"/>
    </location>
</feature>
<evidence type="ECO:0000256" key="2">
    <source>
        <dbReference type="ARBA" id="ARBA00006400"/>
    </source>
</evidence>
<dbReference type="GO" id="GO:0006644">
    <property type="term" value="P:phospholipid metabolic process"/>
    <property type="evidence" value="ECO:0007669"/>
    <property type="project" value="InterPro"/>
</dbReference>
<dbReference type="PROSITE" id="PS00636">
    <property type="entry name" value="DNAJ_1"/>
    <property type="match status" value="1"/>
</dbReference>
<feature type="compositionally biased region" description="Basic and acidic residues" evidence="12">
    <location>
        <begin position="584"/>
        <end position="593"/>
    </location>
</feature>
<keyword evidence="11" id="KW-0143">Chaperone</keyword>
<dbReference type="GO" id="GO:0005509">
    <property type="term" value="F:calcium ion binding"/>
    <property type="evidence" value="ECO:0007669"/>
    <property type="project" value="InterPro"/>
</dbReference>
<comment type="subcellular location">
    <subcellularLocation>
        <location evidence="1">Endoplasmic reticulum membrane</location>
        <topology evidence="1">Single-pass membrane protein</topology>
    </subcellularLocation>
</comment>
<dbReference type="PANTHER" id="PTHR31859">
    <property type="entry name" value="TETRATRICOPEPTIDE REPEAT PROTEIN 39 FAMILY MEMBER"/>
    <property type="match status" value="1"/>
</dbReference>
<comment type="similarity">
    <text evidence="2">Belongs to the TTC39 family.</text>
</comment>
<gene>
    <name evidence="14" type="ORF">FQN60_011846</name>
</gene>
<dbReference type="InterPro" id="IPR036444">
    <property type="entry name" value="PLipase_A2_dom_sf"/>
</dbReference>
<dbReference type="Pfam" id="PF00226">
    <property type="entry name" value="DnaJ"/>
    <property type="match status" value="1"/>
</dbReference>
<evidence type="ECO:0000256" key="1">
    <source>
        <dbReference type="ARBA" id="ARBA00004389"/>
    </source>
</evidence>
<feature type="region of interest" description="Disordered" evidence="12">
    <location>
        <begin position="730"/>
        <end position="754"/>
    </location>
</feature>
<dbReference type="SUPFAM" id="SSF48452">
    <property type="entry name" value="TPR-like"/>
    <property type="match status" value="1"/>
</dbReference>
<dbReference type="Gene3D" id="1.25.40.10">
    <property type="entry name" value="Tetratricopeptide repeat domain"/>
    <property type="match status" value="2"/>
</dbReference>
<dbReference type="InterPro" id="IPR015399">
    <property type="entry name" value="DUF1977_DnaJ-like"/>
</dbReference>
<keyword evidence="4" id="KW-0812">Transmembrane</keyword>
<dbReference type="InterPro" id="IPR011990">
    <property type="entry name" value="TPR-like_helical_dom_sf"/>
</dbReference>
<dbReference type="Gene3D" id="1.10.287.110">
    <property type="entry name" value="DnaJ domain"/>
    <property type="match status" value="1"/>
</dbReference>
<keyword evidence="15" id="KW-1185">Reference proteome</keyword>
<dbReference type="Pfam" id="PF09320">
    <property type="entry name" value="DUF1977"/>
    <property type="match status" value="1"/>
</dbReference>
<evidence type="ECO:0000256" key="8">
    <source>
        <dbReference type="ARBA" id="ARBA00022989"/>
    </source>
</evidence>
<feature type="region of interest" description="Disordered" evidence="12">
    <location>
        <begin position="675"/>
        <end position="703"/>
    </location>
</feature>
<dbReference type="Pfam" id="PF06951">
    <property type="entry name" value="PLA2G12"/>
    <property type="match status" value="1"/>
</dbReference>
<dbReference type="InterPro" id="IPR010711">
    <property type="entry name" value="PLA2G12"/>
</dbReference>
<reference evidence="14 15" key="1">
    <citation type="submission" date="2019-08" db="EMBL/GenBank/DDBJ databases">
        <title>A chromosome-level genome assembly, high-density linkage maps, and genome scans reveal the genomic architecture of hybrid incompatibilities underlying speciation via character displacement in darters (Percidae: Etheostominae).</title>
        <authorList>
            <person name="Moran R.L."/>
            <person name="Catchen J.M."/>
            <person name="Fuller R.C."/>
        </authorList>
    </citation>
    <scope>NUCLEOTIDE SEQUENCE [LARGE SCALE GENOMIC DNA]</scope>
    <source>
        <strain evidence="14">EspeVRDwgs_2016</strain>
        <tissue evidence="14">Muscle</tissue>
    </source>
</reference>
<keyword evidence="10" id="KW-0472">Membrane</keyword>
<dbReference type="GO" id="GO:0016042">
    <property type="term" value="P:lipid catabolic process"/>
    <property type="evidence" value="ECO:0007669"/>
    <property type="project" value="InterPro"/>
</dbReference>
<dbReference type="GO" id="GO:0005789">
    <property type="term" value="C:endoplasmic reticulum membrane"/>
    <property type="evidence" value="ECO:0007669"/>
    <property type="project" value="UniProtKB-SubCell"/>
</dbReference>
<dbReference type="EMBL" id="VOFY01000002">
    <property type="protein sequence ID" value="KAA8594711.1"/>
    <property type="molecule type" value="Genomic_DNA"/>
</dbReference>
<dbReference type="GO" id="GO:0050482">
    <property type="term" value="P:arachidonate secretion"/>
    <property type="evidence" value="ECO:0007669"/>
    <property type="project" value="InterPro"/>
</dbReference>
<keyword evidence="6" id="KW-0802">TPR repeat</keyword>
<evidence type="ECO:0000256" key="9">
    <source>
        <dbReference type="ARBA" id="ARBA00023098"/>
    </source>
</evidence>
<evidence type="ECO:0000313" key="14">
    <source>
        <dbReference type="EMBL" id="KAA8594711.1"/>
    </source>
</evidence>
<dbReference type="Gene3D" id="1.20.90.10">
    <property type="entry name" value="Phospholipase A2 domain"/>
    <property type="match status" value="1"/>
</dbReference>
<sequence>MENNKENSLQQVDLNQISEDSMKSQSMYHAMGYSSILVMQAAMTFEPNDMDAAMTSLKESLQTCQRFRKKTGIVETLTGLWFRQPADNLTEEEMHAELCYAEVLLQNAALTFLDESIIGFIKGGMRIRNSYQIYKVCQALAGVPTDMENQKSTHIHFRGGVNMGIGSFNLMVSLLPSKVLRLMEFLGFSGDREMGLSELRKGATCNSLRSILSTLTLLMFHLYITVILGTGEGNLTEAEALLEPYIEKFPNGALILFYIARIALLKGNFSFAQQKFLACIATQQEWRQIHHLCYWELMWAYCFEQNWTEAYRYADLLCKESKWSPAIYTFHKAAILSMLPEEQVTTLGENVVELFRQVEGLRRRIAGKSIPTEKFAANKAKRYSSSNPAKLSVPALEMMYVWNGFTIVGKRPELTKSILTTLEEAEELLRNDPNPSEYHLDDQCVVQLLKGLCLRQLGHLAKAELCFNHVISSEKDIKHDNYLAPFTMYELGLLHKQKGDINTAITVIENVTMNYKDYHMESRLHFRIHAVLNTMGSFSAKAPPSRTPVLFLSSSALLDALTKNGSSAGNGAYRRRAAESTGAHPEKEGREPGGGESSKGFTKEQVEGVQRIKRCKDYYEVLGVNKEVNEDELKKAYRKLALKFHPDKNHAPGATEAFKKIGNAYAVLSNPDKRRQYDLTGGEEPSSTGHSHGGGGGGGFDFHRGFEADITPEDLFNMFFGGGFPSSSTHTFTNSRTSYSNQTDSRRERTEERGDGGFSMFIQLMPIVVLILVSILSQMMVSPPPYSLYSRPSTGQTIKRQTDNLRVDYYVSRDFKSEFRGSAMQQIEKNVEDDYVSNVRNNCWKEKQTKTDLLYAAKQPRDSVKPGNEITTAATGYKPAHRPGYKHPPPNGCGSPLFGFQFDIGIPSMTKCCNQHDRCYDTCGREKHECDDQFQDCLETICRKQMYFSAVSVGVKTWEHVKHGSRQMWRLSRKCCQRQQSRNRPGGMHREPNRD</sequence>
<evidence type="ECO:0000256" key="3">
    <source>
        <dbReference type="ARBA" id="ARBA00015483"/>
    </source>
</evidence>
<dbReference type="AlphaFoldDB" id="A0A5J5DMR3"/>
<keyword evidence="7" id="KW-0256">Endoplasmic reticulum</keyword>
<dbReference type="SMART" id="SM00271">
    <property type="entry name" value="DnaJ"/>
    <property type="match status" value="1"/>
</dbReference>
<feature type="compositionally biased region" description="Polar residues" evidence="12">
    <location>
        <begin position="730"/>
        <end position="743"/>
    </location>
</feature>
<comment type="caution">
    <text evidence="14">The sequence shown here is derived from an EMBL/GenBank/DDBJ whole genome shotgun (WGS) entry which is preliminary data.</text>
</comment>
<dbReference type="GO" id="GO:0004623">
    <property type="term" value="F:phospholipase A2 activity"/>
    <property type="evidence" value="ECO:0007669"/>
    <property type="project" value="InterPro"/>
</dbReference>
<dbReference type="FunFam" id="1.10.287.110:FF:000004">
    <property type="entry name" value="DnaJ (Hsp40) homolog, subfamily B, member 14"/>
    <property type="match status" value="1"/>
</dbReference>
<keyword evidence="5" id="KW-0677">Repeat</keyword>
<evidence type="ECO:0000256" key="12">
    <source>
        <dbReference type="SAM" id="MobiDB-lite"/>
    </source>
</evidence>
<evidence type="ECO:0000256" key="4">
    <source>
        <dbReference type="ARBA" id="ARBA00022692"/>
    </source>
</evidence>
<evidence type="ECO:0000256" key="6">
    <source>
        <dbReference type="ARBA" id="ARBA00022803"/>
    </source>
</evidence>
<keyword evidence="9" id="KW-0443">Lipid metabolism</keyword>
<feature type="compositionally biased region" description="Basic and acidic residues" evidence="12">
    <location>
        <begin position="744"/>
        <end position="754"/>
    </location>
</feature>
<protein>
    <recommendedName>
        <fullName evidence="3">Tetratricopeptide repeat protein 39B</fullName>
    </recommendedName>
</protein>
<evidence type="ECO:0000259" key="13">
    <source>
        <dbReference type="PROSITE" id="PS50076"/>
    </source>
</evidence>
<keyword evidence="8" id="KW-1133">Transmembrane helix</keyword>
<dbReference type="GO" id="GO:0005576">
    <property type="term" value="C:extracellular region"/>
    <property type="evidence" value="ECO:0007669"/>
    <property type="project" value="InterPro"/>
</dbReference>
<dbReference type="Pfam" id="PF10300">
    <property type="entry name" value="Iml2-TPR_39"/>
    <property type="match status" value="1"/>
</dbReference>
<dbReference type="PANTHER" id="PTHR31859:SF4">
    <property type="entry name" value="TETRATRICOPEPTIDE REPEAT PROTEIN 39B"/>
    <property type="match status" value="1"/>
</dbReference>
<dbReference type="CDD" id="cd06257">
    <property type="entry name" value="DnaJ"/>
    <property type="match status" value="1"/>
</dbReference>
<accession>A0A5J5DMR3</accession>
<feature type="domain" description="J" evidence="13">
    <location>
        <begin position="617"/>
        <end position="681"/>
    </location>
</feature>
<evidence type="ECO:0000256" key="10">
    <source>
        <dbReference type="ARBA" id="ARBA00023136"/>
    </source>
</evidence>
<dbReference type="InterPro" id="IPR001623">
    <property type="entry name" value="DnaJ_domain"/>
</dbReference>
<proteinExistence type="inferred from homology"/>
<dbReference type="SUPFAM" id="SSF46565">
    <property type="entry name" value="Chaperone J-domain"/>
    <property type="match status" value="1"/>
</dbReference>